<sequence length="48" mass="5572">MSLIYEVIGIIIIELRILFTESISLAINSFVKRVIFIKQLVISPNLFY</sequence>
<dbReference type="AlphaFoldDB" id="A0A1I9GCU2"/>
<name>A0A1I9GCU2_BRUMA</name>
<protein>
    <submittedName>
        <fullName evidence="1">Bm236</fullName>
    </submittedName>
</protein>
<accession>A0A1I9GCU2</accession>
<evidence type="ECO:0000313" key="1">
    <source>
        <dbReference type="EMBL" id="CRZ22782.1"/>
    </source>
</evidence>
<organism evidence="1">
    <name type="scientific">Brugia malayi</name>
    <name type="common">Filarial nematode worm</name>
    <dbReference type="NCBI Taxonomy" id="6279"/>
    <lineage>
        <taxon>Eukaryota</taxon>
        <taxon>Metazoa</taxon>
        <taxon>Ecdysozoa</taxon>
        <taxon>Nematoda</taxon>
        <taxon>Chromadorea</taxon>
        <taxon>Rhabditida</taxon>
        <taxon>Spirurina</taxon>
        <taxon>Spiruromorpha</taxon>
        <taxon>Filarioidea</taxon>
        <taxon>Onchocercidae</taxon>
        <taxon>Brugia</taxon>
    </lineage>
</organism>
<gene>
    <name evidence="1" type="primary">Bm236</name>
    <name evidence="1" type="ORF">BM_Bm236</name>
</gene>
<reference evidence="1" key="1">
    <citation type="journal article" date="2007" name="Science">
        <title>Draft genome of the filarial nematode parasite Brugia malayi.</title>
        <authorList>
            <person name="Ghedin E."/>
            <person name="Wang S."/>
            <person name="Spiro D."/>
            <person name="Caler E."/>
            <person name="Zhao Q."/>
            <person name="Crabtree J."/>
            <person name="Allen J.E."/>
            <person name="Delcher A.L."/>
            <person name="Guiliano D.B."/>
            <person name="Miranda-Saavedra D."/>
            <person name="Angiuoli S.V."/>
            <person name="Creasy T."/>
            <person name="Amedeo P."/>
            <person name="Haas B."/>
            <person name="El-Sayed N.M."/>
            <person name="Wortman J.R."/>
            <person name="Feldblyum T."/>
            <person name="Tallon L."/>
            <person name="Schatz M."/>
            <person name="Shumway M."/>
            <person name="Koo H."/>
            <person name="Salzberg S.L."/>
            <person name="Schobel S."/>
            <person name="Pertea M."/>
            <person name="Pop M."/>
            <person name="White O."/>
            <person name="Barton G.J."/>
            <person name="Carlow C.K."/>
            <person name="Crawford M.J."/>
            <person name="Daub J."/>
            <person name="Dimmic M.W."/>
            <person name="Estes C.F."/>
            <person name="Foster J.M."/>
            <person name="Ganatra M."/>
            <person name="Gregory W.F."/>
            <person name="Johnson N.M."/>
            <person name="Jin J."/>
            <person name="Komuniecki R."/>
            <person name="Korf I."/>
            <person name="Kumar S."/>
            <person name="Laney S."/>
            <person name="Li B.W."/>
            <person name="Li W."/>
            <person name="Lindblom T.H."/>
            <person name="Lustigman S."/>
            <person name="Ma D."/>
            <person name="Maina C.V."/>
            <person name="Martin D.M."/>
            <person name="McCarter J.P."/>
            <person name="McReynolds L."/>
            <person name="Mitreva M."/>
            <person name="Nutman T.B."/>
            <person name="Parkinson J."/>
            <person name="Peregrin-Alvarez J.M."/>
            <person name="Poole C."/>
            <person name="Ren Q."/>
            <person name="Saunders L."/>
            <person name="Sluder A.E."/>
            <person name="Smith K."/>
            <person name="Stanke M."/>
            <person name="Unnasch T.R."/>
            <person name="Ware J."/>
            <person name="Wei A.D."/>
            <person name="Weil G."/>
            <person name="Williams D.J."/>
            <person name="Zhang Y."/>
            <person name="Williams S.A."/>
            <person name="Fraser-Liggett C."/>
            <person name="Slatko B."/>
            <person name="Blaxter M.L."/>
            <person name="Scott A.L."/>
        </authorList>
    </citation>
    <scope>NUCLEOTIDE SEQUENCE</scope>
    <source>
        <strain evidence="1">FR3</strain>
    </source>
</reference>
<reference evidence="1" key="2">
    <citation type="submission" date="2012-12" db="EMBL/GenBank/DDBJ databases">
        <authorList>
            <consortium name="WormBase Consortium"/>
            <person name="Ghedin E."/>
            <person name="Paulini M."/>
        </authorList>
    </citation>
    <scope>NUCLEOTIDE SEQUENCE</scope>
    <source>
        <strain evidence="1">FR3</strain>
    </source>
</reference>
<dbReference type="EMBL" id="LN856663">
    <property type="protein sequence ID" value="CRZ22782.1"/>
    <property type="molecule type" value="Genomic_DNA"/>
</dbReference>
<proteinExistence type="predicted"/>